<dbReference type="AlphaFoldDB" id="A0AAD3CSL7"/>
<feature type="compositionally biased region" description="Polar residues" evidence="1">
    <location>
        <begin position="838"/>
        <end position="862"/>
    </location>
</feature>
<keyword evidence="5" id="KW-1185">Reference proteome</keyword>
<dbReference type="Proteomes" id="UP001054902">
    <property type="component" value="Unassembled WGS sequence"/>
</dbReference>
<dbReference type="InterPro" id="IPR040032">
    <property type="entry name" value="DENND1A/B/C"/>
</dbReference>
<dbReference type="InterPro" id="IPR008942">
    <property type="entry name" value="ENTH_VHS"/>
</dbReference>
<dbReference type="PANTHER" id="PTHR13196">
    <property type="entry name" value="DENN DOMAIN-CONTAINING"/>
    <property type="match status" value="1"/>
</dbReference>
<organism evidence="4 5">
    <name type="scientific">Chaetoceros tenuissimus</name>
    <dbReference type="NCBI Taxonomy" id="426638"/>
    <lineage>
        <taxon>Eukaryota</taxon>
        <taxon>Sar</taxon>
        <taxon>Stramenopiles</taxon>
        <taxon>Ochrophyta</taxon>
        <taxon>Bacillariophyta</taxon>
        <taxon>Coscinodiscophyceae</taxon>
        <taxon>Chaetocerotophycidae</taxon>
        <taxon>Chaetocerotales</taxon>
        <taxon>Chaetocerotaceae</taxon>
        <taxon>Chaetoceros</taxon>
    </lineage>
</organism>
<feature type="domain" description="ENTH" evidence="3">
    <location>
        <begin position="650"/>
        <end position="782"/>
    </location>
</feature>
<feature type="compositionally biased region" description="Polar residues" evidence="1">
    <location>
        <begin position="924"/>
        <end position="936"/>
    </location>
</feature>
<dbReference type="GO" id="GO:0032456">
    <property type="term" value="P:endocytic recycling"/>
    <property type="evidence" value="ECO:0007669"/>
    <property type="project" value="TreeGrafter"/>
</dbReference>
<dbReference type="GO" id="GO:1901981">
    <property type="term" value="F:phosphatidylinositol phosphate binding"/>
    <property type="evidence" value="ECO:0007669"/>
    <property type="project" value="TreeGrafter"/>
</dbReference>
<dbReference type="InterPro" id="IPR013809">
    <property type="entry name" value="ENTH"/>
</dbReference>
<dbReference type="EMBL" id="BLLK01000045">
    <property type="protein sequence ID" value="GFH51039.1"/>
    <property type="molecule type" value="Genomic_DNA"/>
</dbReference>
<dbReference type="SUPFAM" id="SSF48464">
    <property type="entry name" value="ENTH/VHS domain"/>
    <property type="match status" value="1"/>
</dbReference>
<dbReference type="Gene3D" id="1.25.40.90">
    <property type="match status" value="1"/>
</dbReference>
<evidence type="ECO:0008006" key="6">
    <source>
        <dbReference type="Google" id="ProtNLM"/>
    </source>
</evidence>
<evidence type="ECO:0000256" key="1">
    <source>
        <dbReference type="SAM" id="MobiDB-lite"/>
    </source>
</evidence>
<feature type="compositionally biased region" description="Low complexity" evidence="1">
    <location>
        <begin position="937"/>
        <end position="962"/>
    </location>
</feature>
<dbReference type="Pfam" id="PF02141">
    <property type="entry name" value="DENN"/>
    <property type="match status" value="1"/>
</dbReference>
<comment type="caution">
    <text evidence="4">The sequence shown here is derived from an EMBL/GenBank/DDBJ whole genome shotgun (WGS) entry which is preliminary data.</text>
</comment>
<evidence type="ECO:0000259" key="2">
    <source>
        <dbReference type="PROSITE" id="PS50211"/>
    </source>
</evidence>
<dbReference type="SMART" id="SM00799">
    <property type="entry name" value="DENN"/>
    <property type="match status" value="1"/>
</dbReference>
<evidence type="ECO:0000313" key="4">
    <source>
        <dbReference type="EMBL" id="GFH51039.1"/>
    </source>
</evidence>
<accession>A0AAD3CSL7</accession>
<dbReference type="InterPro" id="IPR037516">
    <property type="entry name" value="Tripartite_DENN"/>
</dbReference>
<dbReference type="Gene3D" id="3.40.50.11500">
    <property type="match status" value="1"/>
</dbReference>
<dbReference type="GO" id="GO:0006897">
    <property type="term" value="P:endocytosis"/>
    <property type="evidence" value="ECO:0007669"/>
    <property type="project" value="TreeGrafter"/>
</dbReference>
<evidence type="ECO:0000313" key="5">
    <source>
        <dbReference type="Proteomes" id="UP001054902"/>
    </source>
</evidence>
<feature type="domain" description="UDENN" evidence="2">
    <location>
        <begin position="77"/>
        <end position="608"/>
    </location>
</feature>
<dbReference type="PANTHER" id="PTHR13196:SF14">
    <property type="entry name" value="UDENN DOMAIN-CONTAINING PROTEIN"/>
    <property type="match status" value="1"/>
</dbReference>
<protein>
    <recommendedName>
        <fullName evidence="6">UDENN domain-containing protein</fullName>
    </recommendedName>
</protein>
<dbReference type="PROSITE" id="PS50211">
    <property type="entry name" value="DENN"/>
    <property type="match status" value="1"/>
</dbReference>
<dbReference type="GO" id="GO:0005085">
    <property type="term" value="F:guanyl-nucleotide exchange factor activity"/>
    <property type="evidence" value="ECO:0007669"/>
    <property type="project" value="InterPro"/>
</dbReference>
<proteinExistence type="predicted"/>
<dbReference type="InterPro" id="IPR001194">
    <property type="entry name" value="cDENN_dom"/>
</dbReference>
<dbReference type="PROSITE" id="PS50942">
    <property type="entry name" value="ENTH"/>
    <property type="match status" value="1"/>
</dbReference>
<dbReference type="GO" id="GO:0005829">
    <property type="term" value="C:cytosol"/>
    <property type="evidence" value="ECO:0007669"/>
    <property type="project" value="TreeGrafter"/>
</dbReference>
<dbReference type="Pfam" id="PF01417">
    <property type="entry name" value="ENTH"/>
    <property type="match status" value="1"/>
</dbReference>
<feature type="region of interest" description="Disordered" evidence="1">
    <location>
        <begin position="924"/>
        <end position="974"/>
    </location>
</feature>
<dbReference type="InterPro" id="IPR043153">
    <property type="entry name" value="DENN_C"/>
</dbReference>
<sequence>MDTSSVAGSMASSTQGDKDDVWPIFDAFLDLPHPAVSTSSEVNDRRIIIAPPQGEAFNRSRDVGMELATEQGLARVSAFCFPEFYAEAYAQEQAQKGTIALGPLSPKLNRFDMYIQDYMFSQKSFNGAYHLFAMQLASGQRVYGHVRRYYPHHLQTHGRIDVGRRGVRALVLLTRAAGGEDVYHALLKTVEALSSQRYSLDKSLQTQSRPQQNFLHEIHNEHTRLSRAYAASNEKALTFQALAITIKQMEVGNPTFQHVDYSSYLLPQSLLLPHEATEITSAPILPLLRCLGVSHTLRLFSALMCERRIVLVSQSTSRLSACASAATSILAQGLLHWQHIYIPILPPSMMNYLAAPMPYLIGVTANNASKIEKVQGLGEVLVVYLDENELQIHNIQRPDLMIPDILDRVEVDDPYQQQQMSSIADILKMDLVNVLRSDRRIIQGDSAGTGAAVVKEKGKDLLKRGFGKLKKVAKKQIEKSRNQNMPAGSAHGMAGPDPPVTVDEYEDDDEALQIYAYGEGFNNKVAEDEAKIAFAAFFLCLIGDMKLYLKPQNGGPPVFDKELFLQSREKLGDRKNGPLYAMLVHFKESQIFEMFVKARVAEIQARKQPAINAPYFSRSLTHHITRRIPFSGPEVRNILRQLSDSNPEKNFVQASTTIRKKVMALTSNNRPEHLARAELSKLAQDCRECGSILTEAMSVVWERIRDSKGMQWKHGYFALQLIYELILHGPIAAITEATDGLDKIRNLKFYSHMRSGIAQDMRALATSLYSLLVDRTKLFHMRRVCALRRMESNSSQRKPKANTNLRVRMRFHMMHALLKPGVSAVSPAPIVEDLLGNQPPQNVANPATSNPAVPKPQENNYGNDLLSMSFATPSPAPVVDVSKSFDNMNLSNVQPQPHPQPTVAQIPPNTAGSYAPQQQMYNQAPVQANPSQYNYPQQVQQNIAPNQYQQQGPTQQPASSQPNKKPSMQFDPFA</sequence>
<name>A0AAD3CSL7_9STRA</name>
<evidence type="ECO:0000259" key="3">
    <source>
        <dbReference type="PROSITE" id="PS50942"/>
    </source>
</evidence>
<gene>
    <name evidence="4" type="ORF">CTEN210_07515</name>
</gene>
<feature type="region of interest" description="Disordered" evidence="1">
    <location>
        <begin position="836"/>
        <end position="864"/>
    </location>
</feature>
<reference evidence="4 5" key="1">
    <citation type="journal article" date="2021" name="Sci. Rep.">
        <title>The genome of the diatom Chaetoceros tenuissimus carries an ancient integrated fragment of an extant virus.</title>
        <authorList>
            <person name="Hongo Y."/>
            <person name="Kimura K."/>
            <person name="Takaki Y."/>
            <person name="Yoshida Y."/>
            <person name="Baba S."/>
            <person name="Kobayashi G."/>
            <person name="Nagasaki K."/>
            <person name="Hano T."/>
            <person name="Tomaru Y."/>
        </authorList>
    </citation>
    <scope>NUCLEOTIDE SEQUENCE [LARGE SCALE GENOMIC DNA]</scope>
    <source>
        <strain evidence="4 5">NIES-3715</strain>
    </source>
</reference>